<dbReference type="GO" id="GO:0003824">
    <property type="term" value="F:catalytic activity"/>
    <property type="evidence" value="ECO:0007669"/>
    <property type="project" value="InterPro"/>
</dbReference>
<organism evidence="1 2">
    <name type="scientific">Trichoderma longibrachiatum ATCC 18648</name>
    <dbReference type="NCBI Taxonomy" id="983965"/>
    <lineage>
        <taxon>Eukaryota</taxon>
        <taxon>Fungi</taxon>
        <taxon>Dikarya</taxon>
        <taxon>Ascomycota</taxon>
        <taxon>Pezizomycotina</taxon>
        <taxon>Sordariomycetes</taxon>
        <taxon>Hypocreomycetidae</taxon>
        <taxon>Hypocreales</taxon>
        <taxon>Hypocreaceae</taxon>
        <taxon>Trichoderma</taxon>
    </lineage>
</organism>
<evidence type="ECO:0000313" key="1">
    <source>
        <dbReference type="EMBL" id="PTB71593.1"/>
    </source>
</evidence>
<keyword evidence="2" id="KW-1185">Reference proteome</keyword>
<protein>
    <submittedName>
        <fullName evidence="1">Uncharacterized protein</fullName>
    </submittedName>
</protein>
<dbReference type="SUPFAM" id="SSF48557">
    <property type="entry name" value="L-aspartase-like"/>
    <property type="match status" value="1"/>
</dbReference>
<reference evidence="1 2" key="1">
    <citation type="submission" date="2016-07" db="EMBL/GenBank/DDBJ databases">
        <title>Multiple horizontal gene transfer events from other fungi enriched the ability of initially mycotrophic Trichoderma (Ascomycota) to feed on dead plant biomass.</title>
        <authorList>
            <consortium name="DOE Joint Genome Institute"/>
            <person name="Aerts A."/>
            <person name="Atanasova L."/>
            <person name="Chenthamara K."/>
            <person name="Zhang J."/>
            <person name="Grujic M."/>
            <person name="Henrissat B."/>
            <person name="Kuo A."/>
            <person name="Salamov A."/>
            <person name="Lipzen A."/>
            <person name="Labutti K."/>
            <person name="Barry K."/>
            <person name="Miao Y."/>
            <person name="Rahimi M.J."/>
            <person name="Shen Q."/>
            <person name="Grigoriev I.V."/>
            <person name="Kubicek C.P."/>
            <person name="Druzhinina I.S."/>
        </authorList>
    </citation>
    <scope>NUCLEOTIDE SEQUENCE [LARGE SCALE GENOMIC DNA]</scope>
    <source>
        <strain evidence="1 2">ATCC 18648</strain>
    </source>
</reference>
<gene>
    <name evidence="1" type="ORF">M440DRAFT_1406360</name>
</gene>
<sequence length="52" mass="5842">MITQDLAFDKLIGNSTAGSSSRDFVSETLQWGVMFMQHISRRAEDPMIYSDG</sequence>
<proteinExistence type="predicted"/>
<evidence type="ECO:0000313" key="2">
    <source>
        <dbReference type="Proteomes" id="UP000240760"/>
    </source>
</evidence>
<dbReference type="Gene3D" id="1.20.200.10">
    <property type="entry name" value="Fumarase/aspartase (Central domain)"/>
    <property type="match status" value="1"/>
</dbReference>
<dbReference type="InterPro" id="IPR008948">
    <property type="entry name" value="L-Aspartase-like"/>
</dbReference>
<name>A0A2T4BQK3_TRILO</name>
<dbReference type="STRING" id="983965.A0A2T4BQK3"/>
<dbReference type="Proteomes" id="UP000240760">
    <property type="component" value="Unassembled WGS sequence"/>
</dbReference>
<accession>A0A2T4BQK3</accession>
<dbReference type="AlphaFoldDB" id="A0A2T4BQK3"/>
<dbReference type="EMBL" id="KZ679147">
    <property type="protein sequence ID" value="PTB71593.1"/>
    <property type="molecule type" value="Genomic_DNA"/>
</dbReference>
<dbReference type="OrthoDB" id="2561043at2759"/>